<evidence type="ECO:0000256" key="1">
    <source>
        <dbReference type="SAM" id="Phobius"/>
    </source>
</evidence>
<dbReference type="Proteomes" id="UP000230607">
    <property type="component" value="Chromosome 1"/>
</dbReference>
<dbReference type="AlphaFoldDB" id="A0A2H1FDA6"/>
<protein>
    <submittedName>
        <fullName evidence="2">Uncharacterized protein</fullName>
    </submittedName>
</protein>
<dbReference type="EMBL" id="LT841358">
    <property type="protein sequence ID" value="SMH70639.1"/>
    <property type="molecule type" value="Genomic_DNA"/>
</dbReference>
<reference evidence="3" key="1">
    <citation type="submission" date="2017-03" db="EMBL/GenBank/DDBJ databases">
        <authorList>
            <person name="Herbold C."/>
        </authorList>
    </citation>
    <scope>NUCLEOTIDE SEQUENCE [LARGE SCALE GENOMIC DNA]</scope>
</reference>
<keyword evidence="3" id="KW-1185">Reference proteome</keyword>
<proteinExistence type="predicted"/>
<evidence type="ECO:0000313" key="3">
    <source>
        <dbReference type="Proteomes" id="UP000230607"/>
    </source>
</evidence>
<keyword evidence="1" id="KW-1133">Transmembrane helix</keyword>
<evidence type="ECO:0000313" key="2">
    <source>
        <dbReference type="EMBL" id="SMH70639.1"/>
    </source>
</evidence>
<keyword evidence="1" id="KW-0472">Membrane</keyword>
<sequence>MTHLDTVAFTSWSVLTAVCMISIGLIYRRFTRTGKNETRPS</sequence>
<accession>A0A2H1FDA6</accession>
<keyword evidence="1" id="KW-0812">Transmembrane</keyword>
<name>A0A2H1FDA6_9ARCH</name>
<gene>
    <name evidence="2" type="ORF">NCS_10446</name>
</gene>
<feature type="transmembrane region" description="Helical" evidence="1">
    <location>
        <begin position="6"/>
        <end position="27"/>
    </location>
</feature>
<organism evidence="2 3">
    <name type="scientific">Candidatus Nitrosotalea okcheonensis</name>
    <dbReference type="NCBI Taxonomy" id="1903276"/>
    <lineage>
        <taxon>Archaea</taxon>
        <taxon>Nitrososphaerota</taxon>
        <taxon>Nitrososphaeria</taxon>
        <taxon>Nitrosotaleales</taxon>
        <taxon>Nitrosotaleaceae</taxon>
        <taxon>Nitrosotalea</taxon>
    </lineage>
</organism>